<keyword evidence="3" id="KW-1185">Reference proteome</keyword>
<reference evidence="2" key="1">
    <citation type="submission" date="2021-01" db="EMBL/GenBank/DDBJ databases">
        <title>Marivirga sp. nov., isolated from intertidal surface sediments.</title>
        <authorList>
            <person name="Zhang M."/>
        </authorList>
    </citation>
    <scope>NUCLEOTIDE SEQUENCE</scope>
    <source>
        <strain evidence="2">SM1354</strain>
    </source>
</reference>
<accession>A0A937A891</accession>
<dbReference type="Proteomes" id="UP000642920">
    <property type="component" value="Unassembled WGS sequence"/>
</dbReference>
<sequence length="272" mass="30932">MKIILSRKGFDNQYGKQASPILPDGTLLSLPIPLAEEAVQLTDLIHKDQSYYNIIKSLKPNTHLKAESTCHLDPDLRKEALPRKQSWQPTFGQADGALGHLINNDIRKDDLFLFFGTFRQTAYINGKLSYVKDAPDQHLIYAYFQVSKLHTDNESLKKHFADHPHAAPRYLAKNLNGIFEANENLSFAPAFSGSSSFTFSKDLVLTKQGYSKSRWQLPDIFEDARITYHSKNSFKAHYFQSAAKGQEFIISGSKVVENWAKNLIIKNVKRKN</sequence>
<dbReference type="InterPro" id="IPR041135">
    <property type="entry name" value="Nmad3"/>
</dbReference>
<dbReference type="EMBL" id="JAERQG010000002">
    <property type="protein sequence ID" value="MBL0765415.1"/>
    <property type="molecule type" value="Genomic_DNA"/>
</dbReference>
<dbReference type="Pfam" id="PF18754">
    <property type="entry name" value="Nmad3"/>
    <property type="match status" value="1"/>
</dbReference>
<proteinExistence type="predicted"/>
<dbReference type="RefSeq" id="WP_201920001.1">
    <property type="nucleotide sequence ID" value="NZ_JAERQG010000002.1"/>
</dbReference>
<evidence type="ECO:0000313" key="3">
    <source>
        <dbReference type="Proteomes" id="UP000642920"/>
    </source>
</evidence>
<evidence type="ECO:0000259" key="1">
    <source>
        <dbReference type="Pfam" id="PF18754"/>
    </source>
</evidence>
<gene>
    <name evidence="2" type="ORF">JKP34_09150</name>
</gene>
<protein>
    <recommendedName>
        <fullName evidence="1">Nucleotide modification associated domain-containing protein</fullName>
    </recommendedName>
</protein>
<comment type="caution">
    <text evidence="2">The sequence shown here is derived from an EMBL/GenBank/DDBJ whole genome shotgun (WGS) entry which is preliminary data.</text>
</comment>
<evidence type="ECO:0000313" key="2">
    <source>
        <dbReference type="EMBL" id="MBL0765415.1"/>
    </source>
</evidence>
<feature type="domain" description="Nucleotide modification associated" evidence="1">
    <location>
        <begin position="2"/>
        <end position="250"/>
    </location>
</feature>
<organism evidence="2 3">
    <name type="scientific">Marivirga atlantica</name>
    <dbReference type="NCBI Taxonomy" id="1548457"/>
    <lineage>
        <taxon>Bacteria</taxon>
        <taxon>Pseudomonadati</taxon>
        <taxon>Bacteroidota</taxon>
        <taxon>Cytophagia</taxon>
        <taxon>Cytophagales</taxon>
        <taxon>Marivirgaceae</taxon>
        <taxon>Marivirga</taxon>
    </lineage>
</organism>
<name>A0A937A891_9BACT</name>
<dbReference type="AlphaFoldDB" id="A0A937A891"/>